<dbReference type="GO" id="GO:0005886">
    <property type="term" value="C:plasma membrane"/>
    <property type="evidence" value="ECO:0007669"/>
    <property type="project" value="UniProtKB-SubCell"/>
</dbReference>
<evidence type="ECO:0000256" key="10">
    <source>
        <dbReference type="ARBA" id="ARBA00022989"/>
    </source>
</evidence>
<evidence type="ECO:0000256" key="11">
    <source>
        <dbReference type="ARBA" id="ARBA00023040"/>
    </source>
</evidence>
<feature type="signal peptide" evidence="21">
    <location>
        <begin position="1"/>
        <end position="19"/>
    </location>
</feature>
<evidence type="ECO:0000259" key="22">
    <source>
        <dbReference type="PROSITE" id="PS50259"/>
    </source>
</evidence>
<feature type="non-terminal residue" evidence="23">
    <location>
        <position position="1"/>
    </location>
</feature>
<dbReference type="FunFam" id="3.40.50.2300:FF:000388">
    <property type="entry name" value="Vomeronasal 2, receptor 23"/>
    <property type="match status" value="1"/>
</dbReference>
<dbReference type="InterPro" id="IPR000337">
    <property type="entry name" value="GPCR_3"/>
</dbReference>
<dbReference type="FunFam" id="2.10.50.30:FF:000002">
    <property type="entry name" value="Vomeronasal 2 receptor, h1"/>
    <property type="match status" value="1"/>
</dbReference>
<dbReference type="Pfam" id="PF01094">
    <property type="entry name" value="ANF_receptor"/>
    <property type="match status" value="1"/>
</dbReference>
<dbReference type="GO" id="GO:0005509">
    <property type="term" value="F:calcium ion binding"/>
    <property type="evidence" value="ECO:0007669"/>
    <property type="project" value="TreeGrafter"/>
</dbReference>
<keyword evidence="10 20" id="KW-1133">Transmembrane helix</keyword>
<dbReference type="PANTHER" id="PTHR24061">
    <property type="entry name" value="CALCIUM-SENSING RECEPTOR-RELATED"/>
    <property type="match status" value="1"/>
</dbReference>
<evidence type="ECO:0000256" key="13">
    <source>
        <dbReference type="ARBA" id="ARBA00023157"/>
    </source>
</evidence>
<keyword evidence="5 20" id="KW-0812">Transmembrane</keyword>
<evidence type="ECO:0000256" key="7">
    <source>
        <dbReference type="ARBA" id="ARBA00022729"/>
    </source>
</evidence>
<dbReference type="GO" id="GO:0004930">
    <property type="term" value="F:G protein-coupled receptor activity"/>
    <property type="evidence" value="ECO:0007669"/>
    <property type="project" value="UniProtKB-KW"/>
</dbReference>
<sequence length="994" mass="111486">MTLYSCCLILLLFTWDTAAYGPNQRAQKKGDIILGGLFPIHFGVAAKDQDLKSRPESVECIRYNFRGFRWLQAMIFAIEEINSSPTLLPNMTLGYRIFDTCNTVSKALEATLSFVAQNKIDSLNLDEFCNCSEHIPSTIAVVGATGSGISTAVANLLGLFYIPQVSYASSSRLLSNKNQFKSFLRTIPNDEHQATAMADIIEYFRWNWVGTIAADDDYGRPGIEKFREEAEERDICIDFSELISQYSDEEEIQQVVEVIQNSTARVIVVFSSGPDLEPLIKEIVRRNITGKIWLASEAWASSSLIAMPEFFRVIGSTIGFALKAGQIPGFREFLQKVHPKKSTNNGFAKEFWEETFNCYLPDGSKNSPSSTSFHKGHEEGLGAGNGTAAFRPPCTGDENITSVETPYMDYTHLRISYNVYLAVYSIAHALQDIYTCTPGKGLFTNGSCADIKKVEAWQVLKHLRHLNFTNNMGEQVDFDEFGDLVGNYSIINWHLSPEDGSVVFEEVGHYNVYAKKGERLFINENKILWGGFSKEVPFSNCSRDCLPGTRKGIIEGEPTCCFECVDCPDGEYSDETDASACDKCPEDYWSNENHTSCIPKQIEFLSWTEPFGIALTLFAVLGIFLTSFVLGVFTKFRNTPIVKATNRELSYLLLFSLLCCFSSSLFFIGEPQNWTCRLRQPAFGISFVLCISCILVKTNRVLLVFEAKIPTSLHRKWWGLNLQFLLVFLCTFVQIVICVIWLYTAPPSSYRNHELEDEIIFITCHEGSLMALGFLIGYTCLLAAICFFFAFKSRKLPENFNEAKFITFSMLIFFIVWISFIPAYASTYGKFVSAVEVIAILAASFGLLACIFFNKVYIILFKPSRNTIEEVRCSTAAHAFKVAARATLRRSNVSRKRSNSLGGSTGSTPSSSISSKSNHEDPFPLPASAERQRQQQRGCKQKVSFGSGTVTLSLSFEEPQKNAMANRNTKRRNSLEAQNSDDSLMRHRALLPLQ</sequence>
<keyword evidence="15" id="KW-0325">Glycoprotein</keyword>
<keyword evidence="7 21" id="KW-0732">Signal</keyword>
<dbReference type="InterPro" id="IPR028082">
    <property type="entry name" value="Peripla_BP_I"/>
</dbReference>
<evidence type="ECO:0000256" key="14">
    <source>
        <dbReference type="ARBA" id="ARBA00023170"/>
    </source>
</evidence>
<dbReference type="InterPro" id="IPR011500">
    <property type="entry name" value="GPCR_3_9-Cys_dom"/>
</dbReference>
<keyword evidence="11" id="KW-0297">G-protein coupled receptor</keyword>
<feature type="transmembrane region" description="Helical" evidence="20">
    <location>
        <begin position="681"/>
        <end position="703"/>
    </location>
</feature>
<dbReference type="CDD" id="cd15282">
    <property type="entry name" value="7tmC_CaSR"/>
    <property type="match status" value="1"/>
</dbReference>
<feature type="region of interest" description="Disordered" evidence="19">
    <location>
        <begin position="891"/>
        <end position="942"/>
    </location>
</feature>
<keyword evidence="6" id="KW-0479">Metal-binding</keyword>
<evidence type="ECO:0000256" key="3">
    <source>
        <dbReference type="ARBA" id="ARBA00022475"/>
    </source>
</evidence>
<dbReference type="InterPro" id="IPR017978">
    <property type="entry name" value="GPCR_3_C"/>
</dbReference>
<dbReference type="CDD" id="cd06364">
    <property type="entry name" value="PBP1_CaSR"/>
    <property type="match status" value="1"/>
</dbReference>
<feature type="non-terminal residue" evidence="23">
    <location>
        <position position="994"/>
    </location>
</feature>
<feature type="transmembrane region" description="Helical" evidence="20">
    <location>
        <begin position="724"/>
        <end position="743"/>
    </location>
</feature>
<keyword evidence="9" id="KW-0832">Ubl conjugation</keyword>
<dbReference type="InterPro" id="IPR038550">
    <property type="entry name" value="GPCR_3_9-Cys_sf"/>
</dbReference>
<keyword evidence="16" id="KW-0807">Transducer</keyword>
<dbReference type="OrthoDB" id="5984008at2759"/>
<dbReference type="SUPFAM" id="SSF53822">
    <property type="entry name" value="Periplasmic binding protein-like I"/>
    <property type="match status" value="1"/>
</dbReference>
<dbReference type="Pfam" id="PF07562">
    <property type="entry name" value="NCD3G"/>
    <property type="match status" value="1"/>
</dbReference>
<evidence type="ECO:0000256" key="15">
    <source>
        <dbReference type="ARBA" id="ARBA00023180"/>
    </source>
</evidence>
<dbReference type="PROSITE" id="PS00980">
    <property type="entry name" value="G_PROTEIN_RECEP_F3_2"/>
    <property type="match status" value="1"/>
</dbReference>
<evidence type="ECO:0000256" key="20">
    <source>
        <dbReference type="SAM" id="Phobius"/>
    </source>
</evidence>
<dbReference type="PROSITE" id="PS00981">
    <property type="entry name" value="G_PROTEIN_RECEP_F3_3"/>
    <property type="match status" value="1"/>
</dbReference>
<dbReference type="InterPro" id="IPR000068">
    <property type="entry name" value="GPCR_3_Ca_sens_rcpt-rel"/>
</dbReference>
<dbReference type="Gene3D" id="2.10.50.30">
    <property type="entry name" value="GPCR, family 3, nine cysteines domain"/>
    <property type="match status" value="1"/>
</dbReference>
<dbReference type="GO" id="GO:0005513">
    <property type="term" value="P:detection of calcium ion"/>
    <property type="evidence" value="ECO:0007669"/>
    <property type="project" value="TreeGrafter"/>
</dbReference>
<comment type="similarity">
    <text evidence="2">Belongs to the G-protein coupled receptor 3 family.</text>
</comment>
<comment type="caution">
    <text evidence="23">The sequence shown here is derived from an EMBL/GenBank/DDBJ whole genome shotgun (WGS) entry which is preliminary data.</text>
</comment>
<gene>
    <name evidence="23" type="primary">Casr</name>
    <name evidence="23" type="ORF">NYCSEM_R09029</name>
</gene>
<dbReference type="Pfam" id="PF00003">
    <property type="entry name" value="7tm_3"/>
    <property type="match status" value="1"/>
</dbReference>
<feature type="transmembrane region" description="Helical" evidence="20">
    <location>
        <begin position="769"/>
        <end position="791"/>
    </location>
</feature>
<dbReference type="FunFam" id="3.40.50.2300:FF:000016">
    <property type="entry name" value="Taste 1 receptor member 2"/>
    <property type="match status" value="1"/>
</dbReference>
<dbReference type="AlphaFoldDB" id="A0A7L1I2I5"/>
<dbReference type="PANTHER" id="PTHR24061:SF358">
    <property type="entry name" value="EXTRACELLULAR CALCIUM-SENSING RECEPTOR"/>
    <property type="match status" value="1"/>
</dbReference>
<feature type="region of interest" description="Disordered" evidence="19">
    <location>
        <begin position="955"/>
        <end position="994"/>
    </location>
</feature>
<feature type="transmembrane region" description="Helical" evidence="20">
    <location>
        <begin position="831"/>
        <end position="853"/>
    </location>
</feature>
<feature type="compositionally biased region" description="Low complexity" evidence="19">
    <location>
        <begin position="899"/>
        <end position="916"/>
    </location>
</feature>
<evidence type="ECO:0000256" key="12">
    <source>
        <dbReference type="ARBA" id="ARBA00023136"/>
    </source>
</evidence>
<dbReference type="InterPro" id="IPR001828">
    <property type="entry name" value="ANF_lig-bd_rcpt"/>
</dbReference>
<evidence type="ECO:0000256" key="5">
    <source>
        <dbReference type="ARBA" id="ARBA00022692"/>
    </source>
</evidence>
<dbReference type="PRINTS" id="PR00592">
    <property type="entry name" value="CASENSINGR"/>
</dbReference>
<keyword evidence="8" id="KW-0106">Calcium</keyword>
<keyword evidence="13" id="KW-1015">Disulfide bond</keyword>
<feature type="transmembrane region" description="Helical" evidence="20">
    <location>
        <begin position="803"/>
        <end position="825"/>
    </location>
</feature>
<evidence type="ECO:0000256" key="18">
    <source>
        <dbReference type="ARBA" id="ARBA00093527"/>
    </source>
</evidence>
<evidence type="ECO:0000256" key="21">
    <source>
        <dbReference type="SAM" id="SignalP"/>
    </source>
</evidence>
<feature type="transmembrane region" description="Helical" evidence="20">
    <location>
        <begin position="611"/>
        <end position="633"/>
    </location>
</feature>
<keyword evidence="4" id="KW-0597">Phosphoprotein</keyword>
<evidence type="ECO:0000256" key="9">
    <source>
        <dbReference type="ARBA" id="ARBA00022843"/>
    </source>
</evidence>
<comment type="subcellular location">
    <subcellularLocation>
        <location evidence="1">Cell membrane</location>
        <topology evidence="1">Multi-pass membrane protein</topology>
    </subcellularLocation>
</comment>
<dbReference type="PROSITE" id="PS00979">
    <property type="entry name" value="G_PROTEIN_RECEP_F3_1"/>
    <property type="match status" value="1"/>
</dbReference>
<dbReference type="Gene3D" id="3.40.50.2300">
    <property type="match status" value="2"/>
</dbReference>
<keyword evidence="24" id="KW-1185">Reference proteome</keyword>
<proteinExistence type="inferred from homology"/>
<dbReference type="PROSITE" id="PS50259">
    <property type="entry name" value="G_PROTEIN_RECEP_F3_4"/>
    <property type="match status" value="1"/>
</dbReference>
<protein>
    <recommendedName>
        <fullName evidence="17">Extracellular calcium-sensing receptor</fullName>
    </recommendedName>
</protein>
<dbReference type="InterPro" id="IPR017979">
    <property type="entry name" value="GPCR_3_CS"/>
</dbReference>
<keyword evidence="3" id="KW-1003">Cell membrane</keyword>
<organism evidence="23 24">
    <name type="scientific">Nycticryphes semicollaris</name>
    <dbReference type="NCBI Taxonomy" id="227226"/>
    <lineage>
        <taxon>Eukaryota</taxon>
        <taxon>Metazoa</taxon>
        <taxon>Chordata</taxon>
        <taxon>Craniata</taxon>
        <taxon>Vertebrata</taxon>
        <taxon>Euteleostomi</taxon>
        <taxon>Archelosauria</taxon>
        <taxon>Archosauria</taxon>
        <taxon>Dinosauria</taxon>
        <taxon>Saurischia</taxon>
        <taxon>Theropoda</taxon>
        <taxon>Coelurosauria</taxon>
        <taxon>Aves</taxon>
        <taxon>Neognathae</taxon>
        <taxon>Neoaves</taxon>
        <taxon>Charadriiformes</taxon>
        <taxon>Rostratulidae</taxon>
        <taxon>Nycticryphes</taxon>
    </lineage>
</organism>
<accession>A0A7L1I2I5</accession>
<evidence type="ECO:0000256" key="17">
    <source>
        <dbReference type="ARBA" id="ARBA00039746"/>
    </source>
</evidence>
<evidence type="ECO:0000256" key="8">
    <source>
        <dbReference type="ARBA" id="ARBA00022837"/>
    </source>
</evidence>
<evidence type="ECO:0000256" key="6">
    <source>
        <dbReference type="ARBA" id="ARBA00022723"/>
    </source>
</evidence>
<comment type="subunit">
    <text evidence="18">Homodimer; disulfide-linked. Interacts with VCP. Interacts with ARRB1.</text>
</comment>
<keyword evidence="12 20" id="KW-0472">Membrane</keyword>
<dbReference type="GO" id="GO:0051924">
    <property type="term" value="P:regulation of calcium ion transport"/>
    <property type="evidence" value="ECO:0007669"/>
    <property type="project" value="TreeGrafter"/>
</dbReference>
<feature type="domain" description="G-protein coupled receptors family 3 profile" evidence="22">
    <location>
        <begin position="611"/>
        <end position="875"/>
    </location>
</feature>
<evidence type="ECO:0000256" key="19">
    <source>
        <dbReference type="SAM" id="MobiDB-lite"/>
    </source>
</evidence>
<keyword evidence="14" id="KW-0675">Receptor</keyword>
<evidence type="ECO:0000256" key="1">
    <source>
        <dbReference type="ARBA" id="ARBA00004651"/>
    </source>
</evidence>
<dbReference type="PRINTS" id="PR00248">
    <property type="entry name" value="GPCRMGR"/>
</dbReference>
<reference evidence="23 24" key="1">
    <citation type="submission" date="2019-09" db="EMBL/GenBank/DDBJ databases">
        <title>Bird 10,000 Genomes (B10K) Project - Family phase.</title>
        <authorList>
            <person name="Zhang G."/>
        </authorList>
    </citation>
    <scope>NUCLEOTIDE SEQUENCE [LARGE SCALE GENOMIC DNA]</scope>
    <source>
        <strain evidence="23">B10K-DU-002-14</strain>
        <tissue evidence="23">Muscle</tissue>
    </source>
</reference>
<dbReference type="GO" id="GO:0006874">
    <property type="term" value="P:intracellular calcium ion homeostasis"/>
    <property type="evidence" value="ECO:0007669"/>
    <property type="project" value="TreeGrafter"/>
</dbReference>
<name>A0A7L1I2I5_9CHAR</name>
<feature type="transmembrane region" description="Helical" evidence="20">
    <location>
        <begin position="649"/>
        <end position="669"/>
    </location>
</feature>
<dbReference type="Proteomes" id="UP000586634">
    <property type="component" value="Unassembled WGS sequence"/>
</dbReference>
<evidence type="ECO:0000313" key="24">
    <source>
        <dbReference type="Proteomes" id="UP000586634"/>
    </source>
</evidence>
<dbReference type="EMBL" id="VXBJ01006300">
    <property type="protein sequence ID" value="NXN31569.1"/>
    <property type="molecule type" value="Genomic_DNA"/>
</dbReference>
<evidence type="ECO:0000313" key="23">
    <source>
        <dbReference type="EMBL" id="NXN31569.1"/>
    </source>
</evidence>
<feature type="chain" id="PRO_5029880118" description="Extracellular calcium-sensing receptor" evidence="21">
    <location>
        <begin position="20"/>
        <end position="994"/>
    </location>
</feature>
<evidence type="ECO:0000256" key="4">
    <source>
        <dbReference type="ARBA" id="ARBA00022553"/>
    </source>
</evidence>
<evidence type="ECO:0000256" key="16">
    <source>
        <dbReference type="ARBA" id="ARBA00023224"/>
    </source>
</evidence>
<evidence type="ECO:0000256" key="2">
    <source>
        <dbReference type="ARBA" id="ARBA00007242"/>
    </source>
</evidence>